<gene>
    <name evidence="2" type="ORF">HUE88_01085</name>
</gene>
<proteinExistence type="predicted"/>
<evidence type="ECO:0000256" key="1">
    <source>
        <dbReference type="SAM" id="Phobius"/>
    </source>
</evidence>
<dbReference type="Proteomes" id="UP000593994">
    <property type="component" value="Chromosome"/>
</dbReference>
<dbReference type="EMBL" id="CP054492">
    <property type="protein sequence ID" value="QOY52317.1"/>
    <property type="molecule type" value="Genomic_DNA"/>
</dbReference>
<sequence length="421" mass="49770">MDFEKRLSKIVDNLSIKYDFFYLIKNNKLTFSLLFIIYLIFIIYVVYEIYTKHTFQGIIDNIFPFFVDIAIVFLITVTVLVIRIIYNDEDGRINEDEKENLKIYQLKNFNVDINNIEIIFNKEEYYSQPQLIENLLKWIDFDKDDYFRTHYGSLDISKIAVKRIVIEDNKLKIHCNQASFYDIAYTHYFPDYKLSSSSSTDSKNIFTLRSLLKNNLDETYSSQKLLSNSIELFNLLPNPLGLTGIVTLNFNNKNYYILQVRHKSEAAAKNKIQWSFAGTIDTVPNLYKDKISFKELIDNELNDEIIDIKNSPFTTLKDCKKEYRLIGFVLNPLYLYQPEFFTNVTYDINDNKHIDLQNYIIDNEKSFSKYLNDGNDGNDGKISNFIILSDLKMIQKIMKHKDLKVRNLFKPGYDFLTREVK</sequence>
<keyword evidence="1" id="KW-0472">Membrane</keyword>
<dbReference type="KEGG" id="sbal:HUE88_01085"/>
<reference evidence="2 3" key="1">
    <citation type="submission" date="2020-05" db="EMBL/GenBank/DDBJ databases">
        <title>Sulfurimonas marisnigri, sp. nov., and Sulfurimonas baltica, sp. nov., manganese oxide reducing chemolithoautotrophs of the class Epsilonproteobacteria isolated from the pelagic redoxclines of the Black and Baltic Seas and emended description of the genus Sulfurimonas.</title>
        <authorList>
            <person name="Henkel J.V."/>
            <person name="Laudan C."/>
            <person name="Werner J."/>
            <person name="Neu T."/>
            <person name="Plewe S."/>
            <person name="Sproer C."/>
            <person name="Bunk B."/>
            <person name="Schulz-Vogt H.N."/>
        </authorList>
    </citation>
    <scope>NUCLEOTIDE SEQUENCE [LARGE SCALE GENOMIC DNA]</scope>
    <source>
        <strain evidence="2 3">GD2</strain>
    </source>
</reference>
<organism evidence="2 3">
    <name type="scientific">Candidatus Sulfurimonas baltica</name>
    <dbReference type="NCBI Taxonomy" id="2740404"/>
    <lineage>
        <taxon>Bacteria</taxon>
        <taxon>Pseudomonadati</taxon>
        <taxon>Campylobacterota</taxon>
        <taxon>Epsilonproteobacteria</taxon>
        <taxon>Campylobacterales</taxon>
        <taxon>Sulfurimonadaceae</taxon>
        <taxon>Sulfurimonas</taxon>
    </lineage>
</organism>
<feature type="transmembrane region" description="Helical" evidence="1">
    <location>
        <begin position="62"/>
        <end position="86"/>
    </location>
</feature>
<keyword evidence="1" id="KW-0812">Transmembrane</keyword>
<accession>A0A7S7RMK1</accession>
<feature type="transmembrane region" description="Helical" evidence="1">
    <location>
        <begin position="29"/>
        <end position="50"/>
    </location>
</feature>
<protein>
    <submittedName>
        <fullName evidence="2">Uncharacterized protein</fullName>
    </submittedName>
</protein>
<keyword evidence="3" id="KW-1185">Reference proteome</keyword>
<dbReference type="AlphaFoldDB" id="A0A7S7RMK1"/>
<dbReference type="RefSeq" id="WP_194370245.1">
    <property type="nucleotide sequence ID" value="NZ_CP054492.1"/>
</dbReference>
<keyword evidence="1" id="KW-1133">Transmembrane helix</keyword>
<evidence type="ECO:0000313" key="2">
    <source>
        <dbReference type="EMBL" id="QOY52317.1"/>
    </source>
</evidence>
<name>A0A7S7RMK1_9BACT</name>
<evidence type="ECO:0000313" key="3">
    <source>
        <dbReference type="Proteomes" id="UP000593994"/>
    </source>
</evidence>